<keyword evidence="1" id="KW-0812">Transmembrane</keyword>
<dbReference type="InterPro" id="IPR005325">
    <property type="entry name" value="DUF308_memb"/>
</dbReference>
<evidence type="ECO:0000256" key="1">
    <source>
        <dbReference type="SAM" id="Phobius"/>
    </source>
</evidence>
<gene>
    <name evidence="2" type="ORF">LZC94_38625</name>
</gene>
<sequence>MKTLIVQSDIDGLTHQWGTLVLRGILAIVFGAVALVVPGLTLLAFLLVFGVYALAEGLANIVDAVRGLRKQLPWGARLLHGIVSIAVGLIALLMPGITAIALVYYIGAWALVTGVLHIVAAIRLRHVIEGEWLLALSGLLSVAFGGLLLLAPGAGALALLLWIAGYAMAFGVLLLVLGFRLRALQRSTHPDYPPRVLHGT</sequence>
<dbReference type="Pfam" id="PF03729">
    <property type="entry name" value="DUF308"/>
    <property type="match status" value="2"/>
</dbReference>
<protein>
    <submittedName>
        <fullName evidence="2">HdeD family acid-resistance protein</fullName>
    </submittedName>
</protein>
<feature type="transmembrane region" description="Helical" evidence="1">
    <location>
        <begin position="157"/>
        <end position="179"/>
    </location>
</feature>
<feature type="transmembrane region" description="Helical" evidence="1">
    <location>
        <begin position="43"/>
        <end position="62"/>
    </location>
</feature>
<evidence type="ECO:0000313" key="2">
    <source>
        <dbReference type="EMBL" id="WXB13738.1"/>
    </source>
</evidence>
<reference evidence="2 3" key="1">
    <citation type="submission" date="2021-12" db="EMBL/GenBank/DDBJ databases">
        <title>Discovery of the Pendulisporaceae a myxobacterial family with distinct sporulation behavior and unique specialized metabolism.</title>
        <authorList>
            <person name="Garcia R."/>
            <person name="Popoff A."/>
            <person name="Bader C.D."/>
            <person name="Loehr J."/>
            <person name="Walesch S."/>
            <person name="Walt C."/>
            <person name="Boldt J."/>
            <person name="Bunk B."/>
            <person name="Haeckl F.J.F.P.J."/>
            <person name="Gunesch A.P."/>
            <person name="Birkelbach J."/>
            <person name="Nuebel U."/>
            <person name="Pietschmann T."/>
            <person name="Bach T."/>
            <person name="Mueller R."/>
        </authorList>
    </citation>
    <scope>NUCLEOTIDE SEQUENCE [LARGE SCALE GENOMIC DNA]</scope>
    <source>
        <strain evidence="2 3">MSr11954</strain>
    </source>
</reference>
<dbReference type="InterPro" id="IPR052712">
    <property type="entry name" value="Acid_resist_chaperone_HdeD"/>
</dbReference>
<feature type="transmembrane region" description="Helical" evidence="1">
    <location>
        <begin position="99"/>
        <end position="120"/>
    </location>
</feature>
<organism evidence="2 3">
    <name type="scientific">Pendulispora albinea</name>
    <dbReference type="NCBI Taxonomy" id="2741071"/>
    <lineage>
        <taxon>Bacteria</taxon>
        <taxon>Pseudomonadati</taxon>
        <taxon>Myxococcota</taxon>
        <taxon>Myxococcia</taxon>
        <taxon>Myxococcales</taxon>
        <taxon>Sorangiineae</taxon>
        <taxon>Pendulisporaceae</taxon>
        <taxon>Pendulispora</taxon>
    </lineage>
</organism>
<keyword evidence="3" id="KW-1185">Reference proteome</keyword>
<accession>A0ABZ2LV65</accession>
<dbReference type="EMBL" id="CP089984">
    <property type="protein sequence ID" value="WXB13738.1"/>
    <property type="molecule type" value="Genomic_DNA"/>
</dbReference>
<proteinExistence type="predicted"/>
<dbReference type="PANTHER" id="PTHR34989:SF1">
    <property type="entry name" value="PROTEIN HDED"/>
    <property type="match status" value="1"/>
</dbReference>
<evidence type="ECO:0000313" key="3">
    <source>
        <dbReference type="Proteomes" id="UP001370348"/>
    </source>
</evidence>
<feature type="transmembrane region" description="Helical" evidence="1">
    <location>
        <begin position="20"/>
        <end position="37"/>
    </location>
</feature>
<keyword evidence="1" id="KW-0472">Membrane</keyword>
<dbReference type="Proteomes" id="UP001370348">
    <property type="component" value="Chromosome"/>
</dbReference>
<name>A0ABZ2LV65_9BACT</name>
<dbReference type="PANTHER" id="PTHR34989">
    <property type="entry name" value="PROTEIN HDED"/>
    <property type="match status" value="1"/>
</dbReference>
<dbReference type="RefSeq" id="WP_394823353.1">
    <property type="nucleotide sequence ID" value="NZ_CP089984.1"/>
</dbReference>
<keyword evidence="1" id="KW-1133">Transmembrane helix</keyword>
<feature type="transmembrane region" description="Helical" evidence="1">
    <location>
        <begin position="74"/>
        <end position="93"/>
    </location>
</feature>
<feature type="transmembrane region" description="Helical" evidence="1">
    <location>
        <begin position="132"/>
        <end position="151"/>
    </location>
</feature>